<dbReference type="InterPro" id="IPR006145">
    <property type="entry name" value="PsdUridine_synth_RsuA/RluA"/>
</dbReference>
<dbReference type="InterPro" id="IPR050343">
    <property type="entry name" value="RsuA_PseudoU_synthase"/>
</dbReference>
<dbReference type="InterPro" id="IPR002942">
    <property type="entry name" value="S4_RNA-bd"/>
</dbReference>
<dbReference type="PROSITE" id="PS50889">
    <property type="entry name" value="S4"/>
    <property type="match status" value="1"/>
</dbReference>
<evidence type="ECO:0000313" key="9">
    <source>
        <dbReference type="EMBL" id="WGH79701.1"/>
    </source>
</evidence>
<dbReference type="Pfam" id="PF00849">
    <property type="entry name" value="PseudoU_synth_2"/>
    <property type="match status" value="1"/>
</dbReference>
<feature type="compositionally biased region" description="Basic and acidic residues" evidence="7">
    <location>
        <begin position="280"/>
        <end position="308"/>
    </location>
</feature>
<evidence type="ECO:0000256" key="5">
    <source>
        <dbReference type="PROSITE-ProRule" id="PRU00182"/>
    </source>
</evidence>
<dbReference type="InterPro" id="IPR036986">
    <property type="entry name" value="S4_RNA-bd_sf"/>
</dbReference>
<dbReference type="Pfam" id="PF01479">
    <property type="entry name" value="S4"/>
    <property type="match status" value="1"/>
</dbReference>
<accession>A0ABY8LEH9</accession>
<dbReference type="SUPFAM" id="SSF55174">
    <property type="entry name" value="Alpha-L RNA-binding motif"/>
    <property type="match status" value="1"/>
</dbReference>
<evidence type="ECO:0000256" key="2">
    <source>
        <dbReference type="ARBA" id="ARBA00008348"/>
    </source>
</evidence>
<feature type="domain" description="RNA-binding S4" evidence="8">
    <location>
        <begin position="10"/>
        <end position="71"/>
    </location>
</feature>
<evidence type="ECO:0000313" key="10">
    <source>
        <dbReference type="Proteomes" id="UP001243420"/>
    </source>
</evidence>
<feature type="compositionally biased region" description="Basic and acidic residues" evidence="7">
    <location>
        <begin position="423"/>
        <end position="438"/>
    </location>
</feature>
<dbReference type="InterPro" id="IPR020103">
    <property type="entry name" value="PsdUridine_synth_cat_dom_sf"/>
</dbReference>
<keyword evidence="3 5" id="KW-0694">RNA-binding</keyword>
<evidence type="ECO:0000256" key="7">
    <source>
        <dbReference type="SAM" id="MobiDB-lite"/>
    </source>
</evidence>
<dbReference type="EC" id="5.4.99.-" evidence="6"/>
<reference evidence="9 10" key="1">
    <citation type="submission" date="2023-04" db="EMBL/GenBank/DDBJ databases">
        <title>Jannaschia ovalis sp. nov., a marine bacterium isolated from sea tidal flat.</title>
        <authorList>
            <person name="Kwon D.Y."/>
            <person name="Kim J.-J."/>
        </authorList>
    </citation>
    <scope>NUCLEOTIDE SEQUENCE [LARGE SCALE GENOMIC DNA]</scope>
    <source>
        <strain evidence="9 10">GRR-S6-38</strain>
    </source>
</reference>
<dbReference type="InterPro" id="IPR000748">
    <property type="entry name" value="PsdUridine_synth_RsuA/RluB/E/F"/>
</dbReference>
<name>A0ABY8LEH9_9RHOB</name>
<dbReference type="PROSITE" id="PS01149">
    <property type="entry name" value="PSI_RSU"/>
    <property type="match status" value="1"/>
</dbReference>
<comment type="similarity">
    <text evidence="2 6">Belongs to the pseudouridine synthase RsuA family.</text>
</comment>
<feature type="compositionally biased region" description="Gly residues" evidence="7">
    <location>
        <begin position="407"/>
        <end position="419"/>
    </location>
</feature>
<dbReference type="SMART" id="SM00363">
    <property type="entry name" value="S4"/>
    <property type="match status" value="1"/>
</dbReference>
<comment type="catalytic activity">
    <reaction evidence="1">
        <text>a uridine in RNA = a pseudouridine in RNA</text>
        <dbReference type="Rhea" id="RHEA:48348"/>
        <dbReference type="Rhea" id="RHEA-COMP:12068"/>
        <dbReference type="Rhea" id="RHEA-COMP:12069"/>
        <dbReference type="ChEBI" id="CHEBI:65314"/>
        <dbReference type="ChEBI" id="CHEBI:65315"/>
    </reaction>
</comment>
<evidence type="ECO:0000259" key="8">
    <source>
        <dbReference type="SMART" id="SM00363"/>
    </source>
</evidence>
<dbReference type="PANTHER" id="PTHR47683:SF3">
    <property type="entry name" value="RIBOSOMAL LARGE SUBUNIT PSEUDOURIDINE SYNTHASE B"/>
    <property type="match status" value="1"/>
</dbReference>
<dbReference type="Gene3D" id="3.30.70.580">
    <property type="entry name" value="Pseudouridine synthase I, catalytic domain, N-terminal subdomain"/>
    <property type="match status" value="1"/>
</dbReference>
<dbReference type="Gene3D" id="3.10.290.10">
    <property type="entry name" value="RNA-binding S4 domain"/>
    <property type="match status" value="1"/>
</dbReference>
<dbReference type="PANTHER" id="PTHR47683">
    <property type="entry name" value="PSEUDOURIDINE SYNTHASE FAMILY PROTEIN-RELATED"/>
    <property type="match status" value="1"/>
</dbReference>
<feature type="compositionally biased region" description="Basic and acidic residues" evidence="7">
    <location>
        <begin position="316"/>
        <end position="337"/>
    </location>
</feature>
<dbReference type="SUPFAM" id="SSF55120">
    <property type="entry name" value="Pseudouridine synthase"/>
    <property type="match status" value="1"/>
</dbReference>
<sequence length="474" mass="51398">MSESEGRDGDRIAKVIARAGLASRRDAEGMVADLRVKVNGRTVSNVAHNVLPGDRVTIDGKPLPRPEGARLWLYHKPEGLVTTERDEKGRQTVFDALPDELGRVLSVGRLDLNSEGLLLLTNDGELKRQLELPATGWLRRYRVRVNGTPDEAVLDRLRAGIEVEGEQFGAMQVTLDRQQGANAWLTVGLREGRNREIRRAMSAVDLHVNRLIRVSYGPFQLGNLAPGAVEEVRPRVLKDQLGGIFAGELAEGRKELPMDDETPAGKGQRKDRRAGQGGEGETRGRKPRPAGDRLVDKGHGKPGADRPRAGGKPGGPRRDAKPGADRADRAARPDRPRTGKPPVTRNDGPALGRDGERPERGRGGKPGGKPFRKAGDRPDRGPRRDAPGTDRPERAAFRKDGSRPTRGGPGSGGKPGGGARPAQPEKETKAERTTRLRQDSAISLRKGGQRGRGIAKPKKPASTKRMKKPDAPEE</sequence>
<dbReference type="InterPro" id="IPR020094">
    <property type="entry name" value="TruA/RsuA/RluB/E/F_N"/>
</dbReference>
<dbReference type="Gene3D" id="3.30.70.1560">
    <property type="entry name" value="Alpha-L RNA-binding motif"/>
    <property type="match status" value="1"/>
</dbReference>
<evidence type="ECO:0000256" key="1">
    <source>
        <dbReference type="ARBA" id="ARBA00000073"/>
    </source>
</evidence>
<dbReference type="NCBIfam" id="TIGR00093">
    <property type="entry name" value="pseudouridine synthase"/>
    <property type="match status" value="1"/>
</dbReference>
<organism evidence="9 10">
    <name type="scientific">Jannaschia ovalis</name>
    <dbReference type="NCBI Taxonomy" id="3038773"/>
    <lineage>
        <taxon>Bacteria</taxon>
        <taxon>Pseudomonadati</taxon>
        <taxon>Pseudomonadota</taxon>
        <taxon>Alphaproteobacteria</taxon>
        <taxon>Rhodobacterales</taxon>
        <taxon>Roseobacteraceae</taxon>
        <taxon>Jannaschia</taxon>
    </lineage>
</organism>
<dbReference type="Proteomes" id="UP001243420">
    <property type="component" value="Chromosome"/>
</dbReference>
<keyword evidence="4 6" id="KW-0413">Isomerase</keyword>
<dbReference type="EMBL" id="CP122537">
    <property type="protein sequence ID" value="WGH79701.1"/>
    <property type="molecule type" value="Genomic_DNA"/>
</dbReference>
<feature type="region of interest" description="Disordered" evidence="7">
    <location>
        <begin position="252"/>
        <end position="474"/>
    </location>
</feature>
<evidence type="ECO:0000256" key="4">
    <source>
        <dbReference type="ARBA" id="ARBA00023235"/>
    </source>
</evidence>
<protein>
    <recommendedName>
        <fullName evidence="6">Pseudouridine synthase</fullName>
        <ecNumber evidence="6">5.4.99.-</ecNumber>
    </recommendedName>
</protein>
<gene>
    <name evidence="9" type="ORF">P8627_05410</name>
</gene>
<feature type="compositionally biased region" description="Basic and acidic residues" evidence="7">
    <location>
        <begin position="353"/>
        <end position="362"/>
    </location>
</feature>
<keyword evidence="10" id="KW-1185">Reference proteome</keyword>
<dbReference type="CDD" id="cd00165">
    <property type="entry name" value="S4"/>
    <property type="match status" value="1"/>
</dbReference>
<evidence type="ECO:0000256" key="3">
    <source>
        <dbReference type="ARBA" id="ARBA00022884"/>
    </source>
</evidence>
<evidence type="ECO:0000256" key="6">
    <source>
        <dbReference type="RuleBase" id="RU003887"/>
    </source>
</evidence>
<feature type="compositionally biased region" description="Basic and acidic residues" evidence="7">
    <location>
        <begin position="373"/>
        <end position="403"/>
    </location>
</feature>
<dbReference type="RefSeq" id="WP_279966633.1">
    <property type="nucleotide sequence ID" value="NZ_CP122537.1"/>
</dbReference>
<dbReference type="InterPro" id="IPR018496">
    <property type="entry name" value="PsdUridine_synth_RsuA/RluB_CS"/>
</dbReference>
<proteinExistence type="inferred from homology"/>
<dbReference type="InterPro" id="IPR042092">
    <property type="entry name" value="PsdUridine_s_RsuA/RluB/E/F_cat"/>
</dbReference>
<feature type="compositionally biased region" description="Basic residues" evidence="7">
    <location>
        <begin position="447"/>
        <end position="467"/>
    </location>
</feature>